<sequence length="142" mass="15036">MKRAFRRGVRNPSTVAPVQALATGASVQDLATGAPAQNPAPVEAALPPSDGCVISFPDGRLLRTNEVEAFIQGPVDVFLGCGRPLLSCFSRVIFMTGGIVNLHHGGTIYFLDRSMIEVPYSCEIAVPVGAIIEFALNLPAEE</sequence>
<dbReference type="AlphaFoldDB" id="A0A8S9G3Q1"/>
<evidence type="ECO:0000313" key="3">
    <source>
        <dbReference type="Proteomes" id="UP000712281"/>
    </source>
</evidence>
<organism evidence="1 3">
    <name type="scientific">Brassica cretica</name>
    <name type="common">Mustard</name>
    <dbReference type="NCBI Taxonomy" id="69181"/>
    <lineage>
        <taxon>Eukaryota</taxon>
        <taxon>Viridiplantae</taxon>
        <taxon>Streptophyta</taxon>
        <taxon>Embryophyta</taxon>
        <taxon>Tracheophyta</taxon>
        <taxon>Spermatophyta</taxon>
        <taxon>Magnoliopsida</taxon>
        <taxon>eudicotyledons</taxon>
        <taxon>Gunneridae</taxon>
        <taxon>Pentapetalae</taxon>
        <taxon>rosids</taxon>
        <taxon>malvids</taxon>
        <taxon>Brassicales</taxon>
        <taxon>Brassicaceae</taxon>
        <taxon>Brassiceae</taxon>
        <taxon>Brassica</taxon>
    </lineage>
</organism>
<evidence type="ECO:0000313" key="2">
    <source>
        <dbReference type="EMBL" id="KAF2571920.1"/>
    </source>
</evidence>
<evidence type="ECO:0000313" key="1">
    <source>
        <dbReference type="EMBL" id="KAF2538868.1"/>
    </source>
</evidence>
<comment type="caution">
    <text evidence="1">The sequence shown here is derived from an EMBL/GenBank/DDBJ whole genome shotgun (WGS) entry which is preliminary data.</text>
</comment>
<proteinExistence type="predicted"/>
<name>A0A8S9G3Q1_BRACR</name>
<gene>
    <name evidence="1" type="ORF">F2Q68_00018963</name>
    <name evidence="2" type="ORF">F2Q70_00000506</name>
</gene>
<protein>
    <submittedName>
        <fullName evidence="1">Uncharacterized protein</fullName>
    </submittedName>
</protein>
<dbReference type="EMBL" id="QGKW02002228">
    <property type="protein sequence ID" value="KAF2538868.1"/>
    <property type="molecule type" value="Genomic_DNA"/>
</dbReference>
<reference evidence="1" key="1">
    <citation type="submission" date="2019-12" db="EMBL/GenBank/DDBJ databases">
        <title>Genome sequencing and annotation of Brassica cretica.</title>
        <authorList>
            <person name="Studholme D.J."/>
            <person name="Sarris P.F."/>
        </authorList>
    </citation>
    <scope>NUCLEOTIDE SEQUENCE</scope>
    <source>
        <strain evidence="1">PFS-001/15</strain>
        <strain evidence="2">PFS-102/07</strain>
        <tissue evidence="1">Leaf</tissue>
    </source>
</reference>
<dbReference type="EMBL" id="QGKY02001015">
    <property type="protein sequence ID" value="KAF2571920.1"/>
    <property type="molecule type" value="Genomic_DNA"/>
</dbReference>
<accession>A0A8S9G3Q1</accession>
<dbReference type="Proteomes" id="UP000712281">
    <property type="component" value="Unassembled WGS sequence"/>
</dbReference>